<proteinExistence type="predicted"/>
<evidence type="ECO:0000259" key="1">
    <source>
        <dbReference type="Pfam" id="PF13556"/>
    </source>
</evidence>
<dbReference type="RefSeq" id="WP_208097459.1">
    <property type="nucleotide sequence ID" value="NZ_JAGDYM010000007.1"/>
</dbReference>
<organism evidence="2 3">
    <name type="scientific">Leucobacter weissii</name>
    <dbReference type="NCBI Taxonomy" id="1983706"/>
    <lineage>
        <taxon>Bacteria</taxon>
        <taxon>Bacillati</taxon>
        <taxon>Actinomycetota</taxon>
        <taxon>Actinomycetes</taxon>
        <taxon>Micrococcales</taxon>
        <taxon>Microbacteriaceae</taxon>
        <taxon>Leucobacter</taxon>
    </lineage>
</organism>
<dbReference type="Pfam" id="PF13556">
    <property type="entry name" value="HTH_30"/>
    <property type="match status" value="1"/>
</dbReference>
<dbReference type="InterPro" id="IPR025736">
    <property type="entry name" value="PucR_C-HTH_dom"/>
</dbReference>
<evidence type="ECO:0000313" key="3">
    <source>
        <dbReference type="Proteomes" id="UP000664382"/>
    </source>
</evidence>
<dbReference type="EMBL" id="JAGDYM010000007">
    <property type="protein sequence ID" value="MBO1901696.1"/>
    <property type="molecule type" value="Genomic_DNA"/>
</dbReference>
<gene>
    <name evidence="2" type="ORF">J4H92_06980</name>
</gene>
<dbReference type="PANTHER" id="PTHR33744:SF1">
    <property type="entry name" value="DNA-BINDING TRANSCRIPTIONAL ACTIVATOR ADER"/>
    <property type="match status" value="1"/>
</dbReference>
<sequence>MTLDLKAVVRAVGGHVVEQRIPALTPVDGLAKIQDYVVAGNPEFTTLVTGTVDELGRRLREDRGSGEGELMQRAVFVSRADSIGLRGLLERHGMTAILGVGAGASGLHAEIAALLANDQAAADRLVTAGTQVLTQVARRGGAPAVIAELAHRIGGWAVLLDADGHLITSAGAGRLHIEDAVAVALGRPVRVRHHGLQTHQVGSDRDRSGYLVIASRSSATSRIRDLGSQAAALFDLLLQTRDPSITERLGREALLEILLAGGPPAVDLLARWEIREGSLTAFALGTRTRTVDLDRLIKRWLDELGSEHLFVSTSGLTQGFVPEALVDDLSERVTAPTPLTGGAVRLGLGLPAPVDGLRRSAVQARQALDAALEDRRPVVRYAELPTVGLVLDGLSGEAVGHLAGALDGLREPSGEHGALTETLRVFLSEHGAHRRSAAQLGIHRQTLVARLRRAETLTGLSMDRADDRAAAWLALRALGR</sequence>
<comment type="caution">
    <text evidence="2">The sequence shown here is derived from an EMBL/GenBank/DDBJ whole genome shotgun (WGS) entry which is preliminary data.</text>
</comment>
<dbReference type="PANTHER" id="PTHR33744">
    <property type="entry name" value="CARBOHYDRATE DIACID REGULATOR"/>
    <property type="match status" value="1"/>
</dbReference>
<accession>A0A939MJH5</accession>
<evidence type="ECO:0000313" key="2">
    <source>
        <dbReference type="EMBL" id="MBO1901696.1"/>
    </source>
</evidence>
<dbReference type="Gene3D" id="1.10.10.2840">
    <property type="entry name" value="PucR C-terminal helix-turn-helix domain"/>
    <property type="match status" value="1"/>
</dbReference>
<protein>
    <submittedName>
        <fullName evidence="2">Helix-turn-helix domain-containing protein</fullName>
    </submittedName>
</protein>
<feature type="domain" description="PucR C-terminal helix-turn-helix" evidence="1">
    <location>
        <begin position="419"/>
        <end position="477"/>
    </location>
</feature>
<name>A0A939MJH5_9MICO</name>
<dbReference type="Proteomes" id="UP000664382">
    <property type="component" value="Unassembled WGS sequence"/>
</dbReference>
<dbReference type="AlphaFoldDB" id="A0A939MJH5"/>
<keyword evidence="3" id="KW-1185">Reference proteome</keyword>
<dbReference type="InterPro" id="IPR051448">
    <property type="entry name" value="CdaR-like_regulators"/>
</dbReference>
<dbReference type="InterPro" id="IPR042070">
    <property type="entry name" value="PucR_C-HTH_sf"/>
</dbReference>
<reference evidence="2" key="1">
    <citation type="submission" date="2021-03" db="EMBL/GenBank/DDBJ databases">
        <title>Leucobacter chromiisoli sp. nov., isolated from chromium-containing soil of chemical plant.</title>
        <authorList>
            <person name="Xu Z."/>
        </authorList>
    </citation>
    <scope>NUCLEOTIDE SEQUENCE</scope>
    <source>
        <strain evidence="2">S27</strain>
    </source>
</reference>